<protein>
    <submittedName>
        <fullName evidence="2">AMP-binding protein</fullName>
    </submittedName>
</protein>
<dbReference type="PANTHER" id="PTHR43767:SF1">
    <property type="entry name" value="NONRIBOSOMAL PEPTIDE SYNTHASE PES1 (EUROFUNG)-RELATED"/>
    <property type="match status" value="1"/>
</dbReference>
<dbReference type="RefSeq" id="WP_268758431.1">
    <property type="nucleotide sequence ID" value="NZ_CP113836.1"/>
</dbReference>
<dbReference type="Pfam" id="PF00501">
    <property type="entry name" value="AMP-binding"/>
    <property type="match status" value="1"/>
</dbReference>
<evidence type="ECO:0000259" key="1">
    <source>
        <dbReference type="Pfam" id="PF00501"/>
    </source>
</evidence>
<dbReference type="SUPFAM" id="SSF56801">
    <property type="entry name" value="Acetyl-CoA synthetase-like"/>
    <property type="match status" value="1"/>
</dbReference>
<dbReference type="PROSITE" id="PS00455">
    <property type="entry name" value="AMP_BINDING"/>
    <property type="match status" value="1"/>
</dbReference>
<evidence type="ECO:0000313" key="3">
    <source>
        <dbReference type="Proteomes" id="UP001163203"/>
    </source>
</evidence>
<dbReference type="Proteomes" id="UP001163203">
    <property type="component" value="Chromosome"/>
</dbReference>
<keyword evidence="3" id="KW-1185">Reference proteome</keyword>
<dbReference type="InterPro" id="IPR050237">
    <property type="entry name" value="ATP-dep_AMP-bd_enzyme"/>
</dbReference>
<dbReference type="EMBL" id="CP113836">
    <property type="protein sequence ID" value="WAL68338.1"/>
    <property type="molecule type" value="Genomic_DNA"/>
</dbReference>
<evidence type="ECO:0000313" key="2">
    <source>
        <dbReference type="EMBL" id="WAL68338.1"/>
    </source>
</evidence>
<gene>
    <name evidence="2" type="ORF">ORV05_11400</name>
</gene>
<dbReference type="PANTHER" id="PTHR43767">
    <property type="entry name" value="LONG-CHAIN-FATTY-ACID--COA LIGASE"/>
    <property type="match status" value="1"/>
</dbReference>
<dbReference type="InterPro" id="IPR000873">
    <property type="entry name" value="AMP-dep_synth/lig_dom"/>
</dbReference>
<reference evidence="2" key="1">
    <citation type="submission" date="2022-11" db="EMBL/GenBank/DDBJ databases">
        <authorList>
            <person name="Mo P."/>
        </authorList>
    </citation>
    <scope>NUCLEOTIDE SEQUENCE</scope>
    <source>
        <strain evidence="2">HUAS 11-8</strain>
    </source>
</reference>
<name>A0ABY7BB27_9PSEU</name>
<proteinExistence type="predicted"/>
<feature type="domain" description="AMP-dependent synthetase/ligase" evidence="1">
    <location>
        <begin position="9"/>
        <end position="190"/>
    </location>
</feature>
<dbReference type="InterPro" id="IPR042099">
    <property type="entry name" value="ANL_N_sf"/>
</dbReference>
<organism evidence="2 3">
    <name type="scientific">Amycolatopsis cynarae</name>
    <dbReference type="NCBI Taxonomy" id="2995223"/>
    <lineage>
        <taxon>Bacteria</taxon>
        <taxon>Bacillati</taxon>
        <taxon>Actinomycetota</taxon>
        <taxon>Actinomycetes</taxon>
        <taxon>Pseudonocardiales</taxon>
        <taxon>Pseudonocardiaceae</taxon>
        <taxon>Amycolatopsis</taxon>
    </lineage>
</organism>
<accession>A0ABY7BB27</accession>
<dbReference type="InterPro" id="IPR020845">
    <property type="entry name" value="AMP-binding_CS"/>
</dbReference>
<sequence>MVLNIADLFEHTVDLVPGRTAAICGEVRRGYAELEARANRLAHYLAGRGVGPGDHVGVYTRNAIEALETMLAAYKLRAVAINVNYRYVCAELRYLFDNADLVALVHERRFAHLVAEVLPEVPGLGHVLVVEDGTEDDYTAYGGVEYEEALVSASPERDFPERSPDDRYVLYTGGTTGYPKGVVWRHADVWRVLGGGMDFHTGVELDEWQQACQGPGASP</sequence>
<dbReference type="Gene3D" id="3.40.50.12780">
    <property type="entry name" value="N-terminal domain of ligase-like"/>
    <property type="match status" value="1"/>
</dbReference>